<gene>
    <name evidence="2" type="primary">20346640</name>
    <name evidence="1" type="ORF">GGTG_06182</name>
</gene>
<dbReference type="EMBL" id="GL385397">
    <property type="protein sequence ID" value="EJT76260.1"/>
    <property type="molecule type" value="Genomic_DNA"/>
</dbReference>
<organism evidence="1">
    <name type="scientific">Gaeumannomyces tritici (strain R3-111a-1)</name>
    <name type="common">Wheat and barley take-all root rot fungus</name>
    <name type="synonym">Gaeumannomyces graminis var. tritici</name>
    <dbReference type="NCBI Taxonomy" id="644352"/>
    <lineage>
        <taxon>Eukaryota</taxon>
        <taxon>Fungi</taxon>
        <taxon>Dikarya</taxon>
        <taxon>Ascomycota</taxon>
        <taxon>Pezizomycotina</taxon>
        <taxon>Sordariomycetes</taxon>
        <taxon>Sordariomycetidae</taxon>
        <taxon>Magnaporthales</taxon>
        <taxon>Magnaporthaceae</taxon>
        <taxon>Gaeumannomyces</taxon>
    </lineage>
</organism>
<sequence>MRSAEGRRKALPVAKEALVAGEEAQVPTSALDCSSGDRLSPYFDDFALLAKAAGCTEA</sequence>
<accession>J3NY27</accession>
<evidence type="ECO:0000313" key="3">
    <source>
        <dbReference type="Proteomes" id="UP000006039"/>
    </source>
</evidence>
<proteinExistence type="predicted"/>
<keyword evidence="3" id="KW-1185">Reference proteome</keyword>
<dbReference type="RefSeq" id="XP_009222260.1">
    <property type="nucleotide sequence ID" value="XM_009223996.1"/>
</dbReference>
<reference evidence="2" key="4">
    <citation type="journal article" date="2015" name="G3 (Bethesda)">
        <title>Genome sequences of three phytopathogenic species of the Magnaporthaceae family of fungi.</title>
        <authorList>
            <person name="Okagaki L.H."/>
            <person name="Nunes C.C."/>
            <person name="Sailsbery J."/>
            <person name="Clay B."/>
            <person name="Brown D."/>
            <person name="John T."/>
            <person name="Oh Y."/>
            <person name="Young N."/>
            <person name="Fitzgerald M."/>
            <person name="Haas B.J."/>
            <person name="Zeng Q."/>
            <person name="Young S."/>
            <person name="Adiconis X."/>
            <person name="Fan L."/>
            <person name="Levin J.Z."/>
            <person name="Mitchell T.K."/>
            <person name="Okubara P.A."/>
            <person name="Farman M.L."/>
            <person name="Kohn L.M."/>
            <person name="Birren B."/>
            <person name="Ma L.-J."/>
            <person name="Dean R.A."/>
        </authorList>
    </citation>
    <scope>NUCLEOTIDE SEQUENCE</scope>
    <source>
        <strain evidence="2">R3-111a-1</strain>
    </source>
</reference>
<evidence type="ECO:0000313" key="2">
    <source>
        <dbReference type="EnsemblFungi" id="EJT76260"/>
    </source>
</evidence>
<dbReference type="VEuPathDB" id="FungiDB:GGTG_06182"/>
<dbReference type="AlphaFoldDB" id="J3NY27"/>
<dbReference type="EnsemblFungi" id="EJT76260">
    <property type="protein sequence ID" value="EJT76260"/>
    <property type="gene ID" value="GGTG_06182"/>
</dbReference>
<protein>
    <submittedName>
        <fullName evidence="1 2">Uncharacterized protein</fullName>
    </submittedName>
</protein>
<dbReference type="HOGENOM" id="CLU_2979210_0_0_1"/>
<reference evidence="1" key="2">
    <citation type="submission" date="2010-07" db="EMBL/GenBank/DDBJ databases">
        <authorList>
            <consortium name="The Broad Institute Genome Sequencing Platform"/>
            <consortium name="Broad Institute Genome Sequencing Center for Infectious Disease"/>
            <person name="Ma L.-J."/>
            <person name="Dead R."/>
            <person name="Young S."/>
            <person name="Zeng Q."/>
            <person name="Koehrsen M."/>
            <person name="Alvarado L."/>
            <person name="Berlin A."/>
            <person name="Chapman S.B."/>
            <person name="Chen Z."/>
            <person name="Freedman E."/>
            <person name="Gellesch M."/>
            <person name="Goldberg J."/>
            <person name="Griggs A."/>
            <person name="Gujja S."/>
            <person name="Heilman E.R."/>
            <person name="Heiman D."/>
            <person name="Hepburn T."/>
            <person name="Howarth C."/>
            <person name="Jen D."/>
            <person name="Larson L."/>
            <person name="Mehta T."/>
            <person name="Neiman D."/>
            <person name="Pearson M."/>
            <person name="Roberts A."/>
            <person name="Saif S."/>
            <person name="Shea T."/>
            <person name="Shenoy N."/>
            <person name="Sisk P."/>
            <person name="Stolte C."/>
            <person name="Sykes S."/>
            <person name="Walk T."/>
            <person name="White J."/>
            <person name="Yandava C."/>
            <person name="Haas B."/>
            <person name="Nusbaum C."/>
            <person name="Birren B."/>
        </authorList>
    </citation>
    <scope>NUCLEOTIDE SEQUENCE</scope>
    <source>
        <strain evidence="1">R3-111a-1</strain>
    </source>
</reference>
<reference evidence="3" key="1">
    <citation type="submission" date="2010-07" db="EMBL/GenBank/DDBJ databases">
        <title>The genome sequence of Gaeumannomyces graminis var. tritici strain R3-111a-1.</title>
        <authorList>
            <consortium name="The Broad Institute Genome Sequencing Platform"/>
            <person name="Ma L.-J."/>
            <person name="Dead R."/>
            <person name="Young S."/>
            <person name="Zeng Q."/>
            <person name="Koehrsen M."/>
            <person name="Alvarado L."/>
            <person name="Berlin A."/>
            <person name="Chapman S.B."/>
            <person name="Chen Z."/>
            <person name="Freedman E."/>
            <person name="Gellesch M."/>
            <person name="Goldberg J."/>
            <person name="Griggs A."/>
            <person name="Gujja S."/>
            <person name="Heilman E.R."/>
            <person name="Heiman D."/>
            <person name="Hepburn T."/>
            <person name="Howarth C."/>
            <person name="Jen D."/>
            <person name="Larson L."/>
            <person name="Mehta T."/>
            <person name="Neiman D."/>
            <person name="Pearson M."/>
            <person name="Roberts A."/>
            <person name="Saif S."/>
            <person name="Shea T."/>
            <person name="Shenoy N."/>
            <person name="Sisk P."/>
            <person name="Stolte C."/>
            <person name="Sykes S."/>
            <person name="Walk T."/>
            <person name="White J."/>
            <person name="Yandava C."/>
            <person name="Haas B."/>
            <person name="Nusbaum C."/>
            <person name="Birren B."/>
        </authorList>
    </citation>
    <scope>NUCLEOTIDE SEQUENCE [LARGE SCALE GENOMIC DNA]</scope>
    <source>
        <strain evidence="3">R3-111a-1</strain>
    </source>
</reference>
<evidence type="ECO:0000313" key="1">
    <source>
        <dbReference type="EMBL" id="EJT76260.1"/>
    </source>
</evidence>
<dbReference type="GeneID" id="20346640"/>
<reference evidence="2" key="5">
    <citation type="submission" date="2018-04" db="UniProtKB">
        <authorList>
            <consortium name="EnsemblFungi"/>
        </authorList>
    </citation>
    <scope>IDENTIFICATION</scope>
    <source>
        <strain evidence="2">R3-111a-1</strain>
    </source>
</reference>
<dbReference type="Proteomes" id="UP000006039">
    <property type="component" value="Unassembled WGS sequence"/>
</dbReference>
<reference evidence="1" key="3">
    <citation type="submission" date="2010-09" db="EMBL/GenBank/DDBJ databases">
        <title>Annotation of Gaeumannomyces graminis var. tritici R3-111a-1.</title>
        <authorList>
            <consortium name="The Broad Institute Genome Sequencing Platform"/>
            <person name="Ma L.-J."/>
            <person name="Dead R."/>
            <person name="Young S.K."/>
            <person name="Zeng Q."/>
            <person name="Gargeya S."/>
            <person name="Fitzgerald M."/>
            <person name="Haas B."/>
            <person name="Abouelleil A."/>
            <person name="Alvarado L."/>
            <person name="Arachchi H.M."/>
            <person name="Berlin A."/>
            <person name="Brown A."/>
            <person name="Chapman S.B."/>
            <person name="Chen Z."/>
            <person name="Dunbar C."/>
            <person name="Freedman E."/>
            <person name="Gearin G."/>
            <person name="Gellesch M."/>
            <person name="Goldberg J."/>
            <person name="Griggs A."/>
            <person name="Gujja S."/>
            <person name="Heiman D."/>
            <person name="Howarth C."/>
            <person name="Larson L."/>
            <person name="Lui A."/>
            <person name="MacDonald P.J.P."/>
            <person name="Mehta T."/>
            <person name="Montmayeur A."/>
            <person name="Murphy C."/>
            <person name="Neiman D."/>
            <person name="Pearson M."/>
            <person name="Priest M."/>
            <person name="Roberts A."/>
            <person name="Saif S."/>
            <person name="Shea T."/>
            <person name="Shenoy N."/>
            <person name="Sisk P."/>
            <person name="Stolte C."/>
            <person name="Sykes S."/>
            <person name="Yandava C."/>
            <person name="Wortman J."/>
            <person name="Nusbaum C."/>
            <person name="Birren B."/>
        </authorList>
    </citation>
    <scope>NUCLEOTIDE SEQUENCE</scope>
    <source>
        <strain evidence="1">R3-111a-1</strain>
    </source>
</reference>
<name>J3NY27_GAET3</name>